<accession>A0A858RJM4</accession>
<protein>
    <submittedName>
        <fullName evidence="1">Uncharacterized protein</fullName>
    </submittedName>
</protein>
<organism evidence="1 2">
    <name type="scientific">Luteolibacter luteus</name>
    <dbReference type="NCBI Taxonomy" id="2728835"/>
    <lineage>
        <taxon>Bacteria</taxon>
        <taxon>Pseudomonadati</taxon>
        <taxon>Verrucomicrobiota</taxon>
        <taxon>Verrucomicrobiia</taxon>
        <taxon>Verrucomicrobiales</taxon>
        <taxon>Verrucomicrobiaceae</taxon>
        <taxon>Luteolibacter</taxon>
    </lineage>
</organism>
<evidence type="ECO:0000313" key="2">
    <source>
        <dbReference type="Proteomes" id="UP000501812"/>
    </source>
</evidence>
<dbReference type="KEGG" id="luo:HHL09_13090"/>
<dbReference type="EMBL" id="CP051774">
    <property type="protein sequence ID" value="QJE96678.1"/>
    <property type="molecule type" value="Genomic_DNA"/>
</dbReference>
<reference evidence="1 2" key="1">
    <citation type="submission" date="2020-04" db="EMBL/GenBank/DDBJ databases">
        <title>Luteolibacter sp. G-1-1-1 isolated from soil.</title>
        <authorList>
            <person name="Dahal R.H."/>
        </authorList>
    </citation>
    <scope>NUCLEOTIDE SEQUENCE [LARGE SCALE GENOMIC DNA]</scope>
    <source>
        <strain evidence="1 2">G-1-1-1</strain>
    </source>
</reference>
<dbReference type="Proteomes" id="UP000501812">
    <property type="component" value="Chromosome"/>
</dbReference>
<evidence type="ECO:0000313" key="1">
    <source>
        <dbReference type="EMBL" id="QJE96678.1"/>
    </source>
</evidence>
<name>A0A858RJM4_9BACT</name>
<keyword evidence="2" id="KW-1185">Reference proteome</keyword>
<dbReference type="RefSeq" id="WP_169455079.1">
    <property type="nucleotide sequence ID" value="NZ_CP051774.1"/>
</dbReference>
<proteinExistence type="predicted"/>
<dbReference type="AlphaFoldDB" id="A0A858RJM4"/>
<gene>
    <name evidence="1" type="ORF">HHL09_13090</name>
</gene>
<sequence>MSAPSFLQVPIRLRHQAADFHERLASLGMLCLRAKNLTAELVAIADPGEIVLEGSNQLLFPSLGLSVSPSRIAGVHAMRIVQLPRHSGVLEFDFEHARFPLGIAIPGDLNGGTRLQEFVAAFCEEEVEIPDLLKWRAGLAEPFQSCPCCQAAAEQRRANPEAHPLAPILSDAIDFGLELHCRITGEGFDFSRFIDARRMSFQQSITLHDDHGDGILRIDPAHAHAIWVLPVRVDGETRTAVRIYDTLGSMNLEFSVPGDAFVAPWQRYCAAACS</sequence>